<dbReference type="Proteomes" id="UP001497472">
    <property type="component" value="Unassembled WGS sequence"/>
</dbReference>
<name>A0AAV1JX66_9NEOP</name>
<keyword evidence="2" id="KW-0067">ATP-binding</keyword>
<keyword evidence="6" id="KW-1185">Reference proteome</keyword>
<dbReference type="PANTHER" id="PTHR16305:SF28">
    <property type="entry name" value="GUANYLATE CYCLASE DOMAIN-CONTAINING PROTEIN"/>
    <property type="match status" value="1"/>
</dbReference>
<dbReference type="GO" id="GO:0009190">
    <property type="term" value="P:cyclic nucleotide biosynthetic process"/>
    <property type="evidence" value="ECO:0007669"/>
    <property type="project" value="InterPro"/>
</dbReference>
<dbReference type="Gene3D" id="3.30.70.1230">
    <property type="entry name" value="Nucleotide cyclase"/>
    <property type="match status" value="1"/>
</dbReference>
<evidence type="ECO:0000256" key="1">
    <source>
        <dbReference type="ARBA" id="ARBA00022741"/>
    </source>
</evidence>
<evidence type="ECO:0000313" key="6">
    <source>
        <dbReference type="Proteomes" id="UP001497472"/>
    </source>
</evidence>
<evidence type="ECO:0000256" key="2">
    <source>
        <dbReference type="ARBA" id="ARBA00022840"/>
    </source>
</evidence>
<gene>
    <name evidence="5" type="ORF">LNINA_LOCUS12002</name>
</gene>
<keyword evidence="1" id="KW-0547">Nucleotide-binding</keyword>
<dbReference type="SUPFAM" id="SSF55073">
    <property type="entry name" value="Nucleotide cyclase"/>
    <property type="match status" value="1"/>
</dbReference>
<evidence type="ECO:0000256" key="3">
    <source>
        <dbReference type="ARBA" id="ARBA00023239"/>
    </source>
</evidence>
<accession>A0AAV1JX66</accession>
<dbReference type="GO" id="GO:0004016">
    <property type="term" value="F:adenylate cyclase activity"/>
    <property type="evidence" value="ECO:0007669"/>
    <property type="project" value="TreeGrafter"/>
</dbReference>
<sequence length="973" mass="112384">MHNSWWSALRRFMVPPILRAVDNDEPMDFLTEIRHVVVVFLNIITRTVTENVLIEVVDNAYKIVCCVTAETGGLVNKVSMFDKDMMFLMVFGLRGLKHEDEAQNALLCANQLKEHLNDVNITTVSVGVTSGSTYCGVVGHALRREYTVIGSAVNKGSRLAGKRRLMAECMNITPKFIETDQIVLTEKDKIPYQLIRLIMGRLFKGIGRTSRENRESRIRFTVDMTSLRPLEIHAINTIFDCRFPLPEHFAYDKDLLSEYQIRVLMENIFEASFKELRLVSVLEAEHIDDESWKMLLLILQFKICFVLLTVTDEDILSPVARYALNNHMIVKMHIAGIDRRYLSALACQLLDVQAIPSELDKVIESASDGLPGWIQNFLICLVQREQLTMVTVPRSQALDTGALIPPMSLIKKSDGKIRLPPDALGMRHNQNEANYSDNHQTDIIQMAVLSKYYNFEDVKVDMKMDVLILKTYDSLTPFEKMLLKCASVLGDVFSRRMLLHLLQCDEPRKIAQGDVNFLSEMHSRALLYLERYTRKCSSCGTGCFSVLFGLRCNDGLKTESEELKLTREQIRTLNAESKVSEGNIYSAIGNITEFGHIGRKHRNTLTESEADLRRVSRSIQIRKDTKIPSFSSVELNACECMSILLTAYSQAISHCRWAGDPEKLFDTYMEYADLCVLNANIPQAIHLLAEVEEKFTFRLCQRLENKARELCNRKRGHVDIVESHAVGYLYTNIFLYKYGSFFKNYPPFYISVSSVQRGKKLESLEFGLSVMRIMTDVSDTTTRESLIFWILKLLLTELRVQQMVTIMKEFIYYEHYDVSSEVWYHYNAMSIFLDTGYCVESYKTCETFYVHKGDMFPRSKTPEAGWNFCACMWLFTIRVGMWEKSVLWSDKIKLIQDMECTNHEYYTSMLLLVVEGYLVDLVREYWKRSLNPRLENYWSEHVESDTVLNYKEFEVEKGKKIIPYTLPLPQIFQ</sequence>
<dbReference type="AlphaFoldDB" id="A0AAV1JX66"/>
<dbReference type="PROSITE" id="PS50125">
    <property type="entry name" value="GUANYLATE_CYCLASE_2"/>
    <property type="match status" value="1"/>
</dbReference>
<dbReference type="GO" id="GO:0035556">
    <property type="term" value="P:intracellular signal transduction"/>
    <property type="evidence" value="ECO:0007669"/>
    <property type="project" value="InterPro"/>
</dbReference>
<dbReference type="GO" id="GO:0005524">
    <property type="term" value="F:ATP binding"/>
    <property type="evidence" value="ECO:0007669"/>
    <property type="project" value="UniProtKB-KW"/>
</dbReference>
<organism evidence="5 6">
    <name type="scientific">Leptosia nina</name>
    <dbReference type="NCBI Taxonomy" id="320188"/>
    <lineage>
        <taxon>Eukaryota</taxon>
        <taxon>Metazoa</taxon>
        <taxon>Ecdysozoa</taxon>
        <taxon>Arthropoda</taxon>
        <taxon>Hexapoda</taxon>
        <taxon>Insecta</taxon>
        <taxon>Pterygota</taxon>
        <taxon>Neoptera</taxon>
        <taxon>Endopterygota</taxon>
        <taxon>Lepidoptera</taxon>
        <taxon>Glossata</taxon>
        <taxon>Ditrysia</taxon>
        <taxon>Papilionoidea</taxon>
        <taxon>Pieridae</taxon>
        <taxon>Pierinae</taxon>
        <taxon>Leptosia</taxon>
    </lineage>
</organism>
<dbReference type="EMBL" id="CAVLEF010000203">
    <property type="protein sequence ID" value="CAK1552980.1"/>
    <property type="molecule type" value="Genomic_DNA"/>
</dbReference>
<dbReference type="InterPro" id="IPR001054">
    <property type="entry name" value="A/G_cyclase"/>
</dbReference>
<dbReference type="CDD" id="cd07302">
    <property type="entry name" value="CHD"/>
    <property type="match status" value="1"/>
</dbReference>
<comment type="caution">
    <text evidence="5">The sequence shown here is derived from an EMBL/GenBank/DDBJ whole genome shotgun (WGS) entry which is preliminary data.</text>
</comment>
<dbReference type="InterPro" id="IPR029787">
    <property type="entry name" value="Nucleotide_cyclase"/>
</dbReference>
<dbReference type="PANTHER" id="PTHR16305">
    <property type="entry name" value="TESTICULAR SOLUBLE ADENYLYL CYCLASE"/>
    <property type="match status" value="1"/>
</dbReference>
<reference evidence="5 6" key="1">
    <citation type="submission" date="2023-11" db="EMBL/GenBank/DDBJ databases">
        <authorList>
            <person name="Okamura Y."/>
        </authorList>
    </citation>
    <scope>NUCLEOTIDE SEQUENCE [LARGE SCALE GENOMIC DNA]</scope>
</reference>
<dbReference type="GO" id="GO:0005737">
    <property type="term" value="C:cytoplasm"/>
    <property type="evidence" value="ECO:0007669"/>
    <property type="project" value="TreeGrafter"/>
</dbReference>
<feature type="domain" description="Guanylate cyclase" evidence="4">
    <location>
        <begin position="87"/>
        <end position="160"/>
    </location>
</feature>
<protein>
    <recommendedName>
        <fullName evidence="4">Guanylate cyclase domain-containing protein</fullName>
    </recommendedName>
</protein>
<evidence type="ECO:0000313" key="5">
    <source>
        <dbReference type="EMBL" id="CAK1552980.1"/>
    </source>
</evidence>
<proteinExistence type="predicted"/>
<keyword evidence="3" id="KW-0456">Lyase</keyword>
<evidence type="ECO:0000259" key="4">
    <source>
        <dbReference type="PROSITE" id="PS50125"/>
    </source>
</evidence>